<evidence type="ECO:0000313" key="1">
    <source>
        <dbReference type="EMBL" id="CRL00317.1"/>
    </source>
</evidence>
<reference evidence="1 2" key="1">
    <citation type="submission" date="2015-04" db="EMBL/GenBank/DDBJ databases">
        <authorList>
            <person name="Syromyatnikov M.Y."/>
            <person name="Popov V.N."/>
        </authorList>
    </citation>
    <scope>NUCLEOTIDE SEQUENCE [LARGE SCALE GENOMIC DNA]</scope>
</reference>
<proteinExistence type="predicted"/>
<organism evidence="1 2">
    <name type="scientific">Clunio marinus</name>
    <dbReference type="NCBI Taxonomy" id="568069"/>
    <lineage>
        <taxon>Eukaryota</taxon>
        <taxon>Metazoa</taxon>
        <taxon>Ecdysozoa</taxon>
        <taxon>Arthropoda</taxon>
        <taxon>Hexapoda</taxon>
        <taxon>Insecta</taxon>
        <taxon>Pterygota</taxon>
        <taxon>Neoptera</taxon>
        <taxon>Endopterygota</taxon>
        <taxon>Diptera</taxon>
        <taxon>Nematocera</taxon>
        <taxon>Chironomoidea</taxon>
        <taxon>Chironomidae</taxon>
        <taxon>Clunio</taxon>
    </lineage>
</organism>
<sequence length="82" mass="9514">MYSKAVIFKTKLLFAKEIKPSILNMSFDNKAKFAHLFRKQLRFQRQSVDARNKMSFKALQLLSPENCLSYIDFNISSDSTSS</sequence>
<dbReference type="EMBL" id="CVRI01000054">
    <property type="protein sequence ID" value="CRL00317.1"/>
    <property type="molecule type" value="Genomic_DNA"/>
</dbReference>
<evidence type="ECO:0000313" key="2">
    <source>
        <dbReference type="Proteomes" id="UP000183832"/>
    </source>
</evidence>
<name>A0A1J1IJA0_9DIPT</name>
<protein>
    <submittedName>
        <fullName evidence="1">CLUMA_CG013590, isoform A</fullName>
    </submittedName>
</protein>
<gene>
    <name evidence="1" type="ORF">CLUMA_CG013590</name>
</gene>
<accession>A0A1J1IJA0</accession>
<dbReference type="Proteomes" id="UP000183832">
    <property type="component" value="Unassembled WGS sequence"/>
</dbReference>
<dbReference type="AlphaFoldDB" id="A0A1J1IJA0"/>
<keyword evidence="2" id="KW-1185">Reference proteome</keyword>